<name>A0A8S4RFM2_9NEOP</name>
<protein>
    <submittedName>
        <fullName evidence="3">Jg9049 protein</fullName>
    </submittedName>
</protein>
<organism evidence="3 4">
    <name type="scientific">Pararge aegeria aegeria</name>
    <dbReference type="NCBI Taxonomy" id="348720"/>
    <lineage>
        <taxon>Eukaryota</taxon>
        <taxon>Metazoa</taxon>
        <taxon>Ecdysozoa</taxon>
        <taxon>Arthropoda</taxon>
        <taxon>Hexapoda</taxon>
        <taxon>Insecta</taxon>
        <taxon>Pterygota</taxon>
        <taxon>Neoptera</taxon>
        <taxon>Endopterygota</taxon>
        <taxon>Lepidoptera</taxon>
        <taxon>Glossata</taxon>
        <taxon>Ditrysia</taxon>
        <taxon>Papilionoidea</taxon>
        <taxon>Nymphalidae</taxon>
        <taxon>Satyrinae</taxon>
        <taxon>Satyrini</taxon>
        <taxon>Parargina</taxon>
        <taxon>Pararge</taxon>
    </lineage>
</organism>
<dbReference type="Proteomes" id="UP000838756">
    <property type="component" value="Unassembled WGS sequence"/>
</dbReference>
<keyword evidence="4" id="KW-1185">Reference proteome</keyword>
<reference evidence="3" key="1">
    <citation type="submission" date="2022-03" db="EMBL/GenBank/DDBJ databases">
        <authorList>
            <person name="Lindestad O."/>
        </authorList>
    </citation>
    <scope>NUCLEOTIDE SEQUENCE</scope>
</reference>
<evidence type="ECO:0000256" key="1">
    <source>
        <dbReference type="SAM" id="MobiDB-lite"/>
    </source>
</evidence>
<comment type="caution">
    <text evidence="3">The sequence shown here is derived from an EMBL/GenBank/DDBJ whole genome shotgun (WGS) entry which is preliminary data.</text>
</comment>
<feature type="signal peptide" evidence="2">
    <location>
        <begin position="1"/>
        <end position="21"/>
    </location>
</feature>
<proteinExistence type="predicted"/>
<dbReference type="EMBL" id="CAKXAJ010025032">
    <property type="protein sequence ID" value="CAH2234169.1"/>
    <property type="molecule type" value="Genomic_DNA"/>
</dbReference>
<evidence type="ECO:0000313" key="4">
    <source>
        <dbReference type="Proteomes" id="UP000838756"/>
    </source>
</evidence>
<gene>
    <name evidence="3" type="primary">jg9049</name>
    <name evidence="3" type="ORF">PAEG_LOCUS12040</name>
</gene>
<feature type="region of interest" description="Disordered" evidence="1">
    <location>
        <begin position="132"/>
        <end position="152"/>
    </location>
</feature>
<evidence type="ECO:0000256" key="2">
    <source>
        <dbReference type="SAM" id="SignalP"/>
    </source>
</evidence>
<evidence type="ECO:0000313" key="3">
    <source>
        <dbReference type="EMBL" id="CAH2234169.1"/>
    </source>
</evidence>
<dbReference type="AlphaFoldDB" id="A0A8S4RFM2"/>
<keyword evidence="2" id="KW-0732">Signal</keyword>
<sequence length="177" mass="17823">MNKLICVLLVVISIIGGLSNAQPADMDPAKIAATVASGATDAITKGLNTTKSIMPINPADVATKAAGLIPLLMAACQSFMSKIIGIFTTTTAGKLPGMDVTSDLMKTSGEIIAKPIEIGQGIVKGALKVLSPPSDSPAKAPTATKDTSGGAKPDIVGSVENIGQNVVGSVFKAFGLF</sequence>
<feature type="chain" id="PRO_5035814581" evidence="2">
    <location>
        <begin position="22"/>
        <end position="177"/>
    </location>
</feature>
<accession>A0A8S4RFM2</accession>